<feature type="transmembrane region" description="Helical" evidence="10">
    <location>
        <begin position="255"/>
        <end position="277"/>
    </location>
</feature>
<dbReference type="InterPro" id="IPR000719">
    <property type="entry name" value="Prot_kinase_dom"/>
</dbReference>
<evidence type="ECO:0000256" key="7">
    <source>
        <dbReference type="ARBA" id="ARBA00033194"/>
    </source>
</evidence>
<evidence type="ECO:0000256" key="9">
    <source>
        <dbReference type="ARBA" id="ARBA00048679"/>
    </source>
</evidence>
<evidence type="ECO:0000256" key="4">
    <source>
        <dbReference type="ARBA" id="ARBA00013948"/>
    </source>
</evidence>
<proteinExistence type="predicted"/>
<dbReference type="VEuPathDB" id="FungiDB:CCM_04146"/>
<keyword evidence="12" id="KW-0808">Transferase</keyword>
<dbReference type="Proteomes" id="UP000323067">
    <property type="component" value="Chromosome v"/>
</dbReference>
<evidence type="ECO:0000259" key="11">
    <source>
        <dbReference type="PROSITE" id="PS50011"/>
    </source>
</evidence>
<evidence type="ECO:0000256" key="1">
    <source>
        <dbReference type="ARBA" id="ARBA00003747"/>
    </source>
</evidence>
<evidence type="ECO:0000313" key="13">
    <source>
        <dbReference type="Proteomes" id="UP000323067"/>
    </source>
</evidence>
<keyword evidence="10" id="KW-1133">Transmembrane helix</keyword>
<organism evidence="12 13">
    <name type="scientific">Cordyceps militaris</name>
    <name type="common">Caterpillar fungus</name>
    <name type="synonym">Clavaria militaris</name>
    <dbReference type="NCBI Taxonomy" id="73501"/>
    <lineage>
        <taxon>Eukaryota</taxon>
        <taxon>Fungi</taxon>
        <taxon>Dikarya</taxon>
        <taxon>Ascomycota</taxon>
        <taxon>Pezizomycotina</taxon>
        <taxon>Sordariomycetes</taxon>
        <taxon>Hypocreomycetidae</taxon>
        <taxon>Hypocreales</taxon>
        <taxon>Cordycipitaceae</taxon>
        <taxon>Cordyceps</taxon>
    </lineage>
</organism>
<dbReference type="VEuPathDB" id="FungiDB:A9K55_004497"/>
<dbReference type="EC" id="2.7.11.1" evidence="3"/>
<dbReference type="GO" id="GO:0005524">
    <property type="term" value="F:ATP binding"/>
    <property type="evidence" value="ECO:0007669"/>
    <property type="project" value="InterPro"/>
</dbReference>
<dbReference type="PROSITE" id="PS50011">
    <property type="entry name" value="PROTEIN_KINASE_DOM"/>
    <property type="match status" value="1"/>
</dbReference>
<dbReference type="AlphaFoldDB" id="A0A2H4SMI4"/>
<dbReference type="SUPFAM" id="SSF56112">
    <property type="entry name" value="Protein kinase-like (PK-like)"/>
    <property type="match status" value="1"/>
</dbReference>
<dbReference type="PANTHER" id="PTHR44329">
    <property type="entry name" value="SERINE/THREONINE-PROTEIN KINASE TNNI3K-RELATED"/>
    <property type="match status" value="1"/>
</dbReference>
<evidence type="ECO:0000256" key="3">
    <source>
        <dbReference type="ARBA" id="ARBA00012513"/>
    </source>
</evidence>
<protein>
    <recommendedName>
        <fullName evidence="5">EKC/KEOPS complex subunit BUD32</fullName>
        <ecNumber evidence="3">2.7.11.1</ecNumber>
    </recommendedName>
    <alternativeName>
        <fullName evidence="6 7">Atypical Serine/threonine protein kinase BUD32</fullName>
    </alternativeName>
    <alternativeName>
        <fullName evidence="4">EKC/KEOPS complex subunit bud32</fullName>
    </alternativeName>
</protein>
<keyword evidence="12" id="KW-0418">Kinase</keyword>
<dbReference type="EMBL" id="CP023325">
    <property type="protein sequence ID" value="ATY64318.1"/>
    <property type="molecule type" value="Genomic_DNA"/>
</dbReference>
<comment type="function">
    <text evidence="1">Component of the EKC/KEOPS complex that is required for the formation of a threonylcarbamoyl group on adenosine at position 37 (t(6)A37) in tRNAs that read codons beginning with adenine. The complex is probably involved in the transfer of the threonylcarbamoyl moiety of threonylcarbamoyl-AMP (TC-AMP) to the N6 group of A37. BUD32 has ATPase activity in the context of the EKC/KEOPS complex and likely plays a supporting role to the catalytic subunit KAE1. The EKC/KEOPS complex also promotes both telomere uncapping and telomere elongation. The complex is required for efficient recruitment of transcriptional coactivators.</text>
</comment>
<evidence type="ECO:0000256" key="6">
    <source>
        <dbReference type="ARBA" id="ARBA00030980"/>
    </source>
</evidence>
<comment type="catalytic activity">
    <reaction evidence="8">
        <text>L-threonyl-[protein] + ATP = O-phospho-L-threonyl-[protein] + ADP + H(+)</text>
        <dbReference type="Rhea" id="RHEA:46608"/>
        <dbReference type="Rhea" id="RHEA-COMP:11060"/>
        <dbReference type="Rhea" id="RHEA-COMP:11605"/>
        <dbReference type="ChEBI" id="CHEBI:15378"/>
        <dbReference type="ChEBI" id="CHEBI:30013"/>
        <dbReference type="ChEBI" id="CHEBI:30616"/>
        <dbReference type="ChEBI" id="CHEBI:61977"/>
        <dbReference type="ChEBI" id="CHEBI:456216"/>
        <dbReference type="EC" id="2.7.11.1"/>
    </reaction>
</comment>
<evidence type="ECO:0000256" key="2">
    <source>
        <dbReference type="ARBA" id="ARBA00011534"/>
    </source>
</evidence>
<reference evidence="12 13" key="1">
    <citation type="journal article" date="2017" name="BMC Genomics">
        <title>Chromosome level assembly and secondary metabolite potential of the parasitic fungus Cordyceps militaris.</title>
        <authorList>
            <person name="Kramer G.J."/>
            <person name="Nodwell J.R."/>
        </authorList>
    </citation>
    <scope>NUCLEOTIDE SEQUENCE [LARGE SCALE GENOMIC DNA]</scope>
    <source>
        <strain evidence="12 13">ATCC 34164</strain>
    </source>
</reference>
<evidence type="ECO:0000256" key="10">
    <source>
        <dbReference type="SAM" id="Phobius"/>
    </source>
</evidence>
<evidence type="ECO:0000313" key="12">
    <source>
        <dbReference type="EMBL" id="ATY64318.1"/>
    </source>
</evidence>
<evidence type="ECO:0000256" key="5">
    <source>
        <dbReference type="ARBA" id="ARBA00019973"/>
    </source>
</evidence>
<dbReference type="GO" id="GO:0004674">
    <property type="term" value="F:protein serine/threonine kinase activity"/>
    <property type="evidence" value="ECO:0007669"/>
    <property type="project" value="UniProtKB-EC"/>
</dbReference>
<dbReference type="OrthoDB" id="4868353at2759"/>
<dbReference type="InterPro" id="IPR051681">
    <property type="entry name" value="Ser/Thr_Kinases-Pseudokinases"/>
</dbReference>
<dbReference type="InterPro" id="IPR008266">
    <property type="entry name" value="Tyr_kinase_AS"/>
</dbReference>
<dbReference type="InterPro" id="IPR011009">
    <property type="entry name" value="Kinase-like_dom_sf"/>
</dbReference>
<feature type="domain" description="Protein kinase" evidence="11">
    <location>
        <begin position="12"/>
        <end position="284"/>
    </location>
</feature>
<comment type="subunit">
    <text evidence="2">Component of the EKC/KEOPS complex composed of at least BUD32, CGI121, GON7, KAE1 and PCC1; the whole complex dimerizes.</text>
</comment>
<dbReference type="Gene3D" id="1.10.510.10">
    <property type="entry name" value="Transferase(Phosphotransferase) domain 1"/>
    <property type="match status" value="1"/>
</dbReference>
<gene>
    <name evidence="12" type="ORF">A9K55_004497</name>
</gene>
<accession>A0A2H4SMI4</accession>
<comment type="catalytic activity">
    <reaction evidence="9">
        <text>L-seryl-[protein] + ATP = O-phospho-L-seryl-[protein] + ADP + H(+)</text>
        <dbReference type="Rhea" id="RHEA:17989"/>
        <dbReference type="Rhea" id="RHEA-COMP:9863"/>
        <dbReference type="Rhea" id="RHEA-COMP:11604"/>
        <dbReference type="ChEBI" id="CHEBI:15378"/>
        <dbReference type="ChEBI" id="CHEBI:29999"/>
        <dbReference type="ChEBI" id="CHEBI:30616"/>
        <dbReference type="ChEBI" id="CHEBI:83421"/>
        <dbReference type="ChEBI" id="CHEBI:456216"/>
        <dbReference type="EC" id="2.7.11.1"/>
    </reaction>
</comment>
<sequence>MADDEIPFPPGFGVKDIVAWGSTGLVVLDSATQTVIKTPFDPEQDALIQREREIYKRLDERGKHPGTLSYIGEVNGNSIRLEYASNHDMRSYLKQQSVDSDTRLGWMIQIADALAFVHDAGIIHGDLTSTNVFLDDKMNARLADFAGSSIDSSALLIHVTPSHEYPGNLLSPQGDIFALGSVFYEVTTGKRPYAGLDDHIIRSKFQKGDFPDVSSLGGLGHVIRTCWDGGYEDSKILVKDLEVLRDAEDMVPADAFLRVLIGIAAIALMSGILIRLARTSHRVL</sequence>
<keyword evidence="10" id="KW-0812">Transmembrane</keyword>
<name>A0A2H4SMI4_CORMI</name>
<dbReference type="PROSITE" id="PS00109">
    <property type="entry name" value="PROTEIN_KINASE_TYR"/>
    <property type="match status" value="1"/>
</dbReference>
<dbReference type="Pfam" id="PF00069">
    <property type="entry name" value="Pkinase"/>
    <property type="match status" value="1"/>
</dbReference>
<evidence type="ECO:0000256" key="8">
    <source>
        <dbReference type="ARBA" id="ARBA00047899"/>
    </source>
</evidence>
<keyword evidence="10" id="KW-0472">Membrane</keyword>